<dbReference type="CDD" id="cd09203">
    <property type="entry name" value="PLDc_N_DEXD_b1"/>
    <property type="match status" value="1"/>
</dbReference>
<dbReference type="PROSITE" id="PS50035">
    <property type="entry name" value="PLD"/>
    <property type="match status" value="1"/>
</dbReference>
<keyword evidence="3" id="KW-1185">Reference proteome</keyword>
<dbReference type="SUPFAM" id="SSF56024">
    <property type="entry name" value="Phospholipase D/nuclease"/>
    <property type="match status" value="1"/>
</dbReference>
<dbReference type="RefSeq" id="WP_077539793.1">
    <property type="nucleotide sequence ID" value="NZ_CP019633.1"/>
</dbReference>
<dbReference type="STRING" id="1940790.L21SP3_01053"/>
<accession>A0A1Q2HPJ3</accession>
<dbReference type="OrthoDB" id="9784774at2"/>
<feature type="domain" description="PLD phosphodiesterase" evidence="1">
    <location>
        <begin position="206"/>
        <end position="237"/>
    </location>
</feature>
<sequence length="313" mass="35661">MENQLKAIPPNSFKCTPLDPADSHNFLAQYLYRVLAQGLAEVKPEKKLSKDAEKRDSRLQKQIRICNEIINSLERNNIEGFDEAKISKEAKKLLSIMVSASDMRFAERPDTPLSIGALLSGTNQDPTLISQLTKEIATADRVDILCSFIKWSGIRILAPALRMFTKRNDTRLRIITTSYMGATDLKAVNFLSDLPSTEIKVSYDTHRTRLHAKSYLIHRETGFSSAYIGSANISQAALTDGLEWNIKISQYEQPYQWDKISATFETYWNDKEFETYDQQGDSKRLEKALIEEASPKTDNEYIIPYFHSHPISP</sequence>
<name>A0A1Q2HPJ3_9BACT</name>
<reference evidence="3" key="1">
    <citation type="submission" date="2017-02" db="EMBL/GenBank/DDBJ databases">
        <title>Comparative genomics and description of representatives of a novel lineage of planctomycetes thriving in anoxic sediments.</title>
        <authorList>
            <person name="Spring S."/>
            <person name="Bunk B."/>
            <person name="Sproer C."/>
            <person name="Klenk H.-P."/>
        </authorList>
    </citation>
    <scope>NUCLEOTIDE SEQUENCE [LARGE SCALE GENOMIC DNA]</scope>
    <source>
        <strain evidence="3">L21-RPul-D3</strain>
    </source>
</reference>
<dbReference type="GO" id="GO:0006793">
    <property type="term" value="P:phosphorus metabolic process"/>
    <property type="evidence" value="ECO:0007669"/>
    <property type="project" value="UniProtKB-ARBA"/>
</dbReference>
<dbReference type="Gene3D" id="3.30.870.10">
    <property type="entry name" value="Endonuclease Chain A"/>
    <property type="match status" value="1"/>
</dbReference>
<evidence type="ECO:0000313" key="2">
    <source>
        <dbReference type="EMBL" id="AQQ09251.1"/>
    </source>
</evidence>
<gene>
    <name evidence="2" type="ORF">L21SP3_01053</name>
</gene>
<dbReference type="Pfam" id="PF13091">
    <property type="entry name" value="PLDc_2"/>
    <property type="match status" value="1"/>
</dbReference>
<dbReference type="Proteomes" id="UP000188273">
    <property type="component" value="Chromosome"/>
</dbReference>
<dbReference type="KEGG" id="pbu:L21SP3_01053"/>
<organism evidence="2 3">
    <name type="scientific">Sedimentisphaera cyanobacteriorum</name>
    <dbReference type="NCBI Taxonomy" id="1940790"/>
    <lineage>
        <taxon>Bacteria</taxon>
        <taxon>Pseudomonadati</taxon>
        <taxon>Planctomycetota</taxon>
        <taxon>Phycisphaerae</taxon>
        <taxon>Sedimentisphaerales</taxon>
        <taxon>Sedimentisphaeraceae</taxon>
        <taxon>Sedimentisphaera</taxon>
    </lineage>
</organism>
<dbReference type="InterPro" id="IPR025202">
    <property type="entry name" value="PLD-like_dom"/>
</dbReference>
<proteinExistence type="predicted"/>
<evidence type="ECO:0000313" key="3">
    <source>
        <dbReference type="Proteomes" id="UP000188273"/>
    </source>
</evidence>
<evidence type="ECO:0000259" key="1">
    <source>
        <dbReference type="PROSITE" id="PS50035"/>
    </source>
</evidence>
<dbReference type="AlphaFoldDB" id="A0A1Q2HPJ3"/>
<dbReference type="EMBL" id="CP019633">
    <property type="protein sequence ID" value="AQQ09251.1"/>
    <property type="molecule type" value="Genomic_DNA"/>
</dbReference>
<dbReference type="GO" id="GO:0003824">
    <property type="term" value="F:catalytic activity"/>
    <property type="evidence" value="ECO:0007669"/>
    <property type="project" value="InterPro"/>
</dbReference>
<dbReference type="InterPro" id="IPR001736">
    <property type="entry name" value="PLipase_D/transphosphatidylase"/>
</dbReference>
<protein>
    <submittedName>
        <fullName evidence="2">Putative HKD family nuclease</fullName>
    </submittedName>
</protein>